<evidence type="ECO:0000313" key="2">
    <source>
        <dbReference type="EMBL" id="RIA91192.1"/>
    </source>
</evidence>
<feature type="transmembrane region" description="Helical" evidence="1">
    <location>
        <begin position="15"/>
        <end position="39"/>
    </location>
</feature>
<keyword evidence="1" id="KW-0472">Membrane</keyword>
<name>A0A397T018_9GLOM</name>
<sequence length="785" mass="89646">MNIKNLINNPTFKHYFYYVTLALATYSLATDTFFLISLIDGRDRCQAFQNNKPLINTLLRRETNIARWDSSNLTHGLKTYYFPDLNTSAYVLDSLSIDRGGYSNLFEMSMNYGENAGFKSYAGVVGTANTSFPLVTLVAAADNSTTSYFVIREGNTSLTTACQGEIPNCFVSKQISFPFTSIKTHVDPGADDSVSYFDDNSTFNIYPGLQLYICQFTENTANSYSWARKFGVAVGIFILTLELFKIVVTLFSSHFLTHFKQPSIVNFSNNSPIWILLLVRKSASSRKILDTAMSLEETNSIQLLCDTFFHSLPMLILTIQSIAYRFNEIHHPPSTISILSCVGSCAALFFSIFRIYVTVKVVVPKQIEEFKTEMTQYFNTYPQQKQQKHQRLLINFALIDCAISLFPLNFMISLAAQGFKSVFIFIIPLLIALTKILICISMFWSPRFRKPLTSPLVFSFALNSPFLLICIICTPIKQLTTIIAASGITAWTSWPLDFISIDLPILVTLIMMRVFGYGNDQDVALLQENHVLVIFAIIYLVWRIISGLWYLRISFTSKDKNYTRSTETFPFLYPLTLQRKSPTLRIFIYTLYKLSIWVIGLRTIIFMVFKSQPPLPNPEAYITASPKILMVLGLVIYLCFDIISSFALLISFYGPFSTRIIAVYLNSPFLIFFYTFLGPHFRAQIIAATKYHAHAMLLWKERDLVLVCSLLFIWPGFGFGYLPYGKDDRYSWWSWYGWGYDVKTQLVSNDIESRWSFFGLLSTILELTYLVGSIIINTTPIDELK</sequence>
<dbReference type="EMBL" id="QKYT01000159">
    <property type="protein sequence ID" value="RIA91192.1"/>
    <property type="molecule type" value="Genomic_DNA"/>
</dbReference>
<proteinExistence type="predicted"/>
<dbReference type="AlphaFoldDB" id="A0A397T018"/>
<feature type="transmembrane region" description="Helical" evidence="1">
    <location>
        <begin position="660"/>
        <end position="683"/>
    </location>
</feature>
<feature type="transmembrane region" description="Helical" evidence="1">
    <location>
        <begin position="230"/>
        <end position="251"/>
    </location>
</feature>
<keyword evidence="3" id="KW-1185">Reference proteome</keyword>
<feature type="transmembrane region" description="Helical" evidence="1">
    <location>
        <begin position="755"/>
        <end position="776"/>
    </location>
</feature>
<feature type="transmembrane region" description="Helical" evidence="1">
    <location>
        <begin position="629"/>
        <end position="654"/>
    </location>
</feature>
<evidence type="ECO:0000313" key="3">
    <source>
        <dbReference type="Proteomes" id="UP000265703"/>
    </source>
</evidence>
<feature type="transmembrane region" description="Helical" evidence="1">
    <location>
        <begin position="530"/>
        <end position="551"/>
    </location>
</feature>
<protein>
    <submittedName>
        <fullName evidence="2">Uncharacterized protein</fullName>
    </submittedName>
</protein>
<gene>
    <name evidence="2" type="ORF">C1645_737268</name>
</gene>
<keyword evidence="1" id="KW-0812">Transmembrane</keyword>
<feature type="transmembrane region" description="Helical" evidence="1">
    <location>
        <begin position="586"/>
        <end position="609"/>
    </location>
</feature>
<organism evidence="2 3">
    <name type="scientific">Glomus cerebriforme</name>
    <dbReference type="NCBI Taxonomy" id="658196"/>
    <lineage>
        <taxon>Eukaryota</taxon>
        <taxon>Fungi</taxon>
        <taxon>Fungi incertae sedis</taxon>
        <taxon>Mucoromycota</taxon>
        <taxon>Glomeromycotina</taxon>
        <taxon>Glomeromycetes</taxon>
        <taxon>Glomerales</taxon>
        <taxon>Glomeraceae</taxon>
        <taxon>Glomus</taxon>
    </lineage>
</organism>
<feature type="transmembrane region" description="Helical" evidence="1">
    <location>
        <begin position="498"/>
        <end position="518"/>
    </location>
</feature>
<feature type="transmembrane region" description="Helical" evidence="1">
    <location>
        <begin position="422"/>
        <end position="444"/>
    </location>
</feature>
<evidence type="ECO:0000256" key="1">
    <source>
        <dbReference type="SAM" id="Phobius"/>
    </source>
</evidence>
<reference evidence="2 3" key="1">
    <citation type="submission" date="2018-06" db="EMBL/GenBank/DDBJ databases">
        <title>Comparative genomics reveals the genomic features of Rhizophagus irregularis, R. cerebriforme, R. diaphanum and Gigaspora rosea, and their symbiotic lifestyle signature.</title>
        <authorList>
            <person name="Morin E."/>
            <person name="San Clemente H."/>
            <person name="Chen E.C.H."/>
            <person name="De La Providencia I."/>
            <person name="Hainaut M."/>
            <person name="Kuo A."/>
            <person name="Kohler A."/>
            <person name="Murat C."/>
            <person name="Tang N."/>
            <person name="Roy S."/>
            <person name="Loubradou J."/>
            <person name="Henrissat B."/>
            <person name="Grigoriev I.V."/>
            <person name="Corradi N."/>
            <person name="Roux C."/>
            <person name="Martin F.M."/>
        </authorList>
    </citation>
    <scope>NUCLEOTIDE SEQUENCE [LARGE SCALE GENOMIC DNA]</scope>
    <source>
        <strain evidence="2 3">DAOM 227022</strain>
    </source>
</reference>
<dbReference type="Proteomes" id="UP000265703">
    <property type="component" value="Unassembled WGS sequence"/>
</dbReference>
<feature type="transmembrane region" description="Helical" evidence="1">
    <location>
        <begin position="456"/>
        <end position="478"/>
    </location>
</feature>
<feature type="transmembrane region" description="Helical" evidence="1">
    <location>
        <begin position="392"/>
        <end position="416"/>
    </location>
</feature>
<feature type="transmembrane region" description="Helical" evidence="1">
    <location>
        <begin position="704"/>
        <end position="724"/>
    </location>
</feature>
<keyword evidence="1" id="KW-1133">Transmembrane helix</keyword>
<accession>A0A397T018</accession>
<comment type="caution">
    <text evidence="2">The sequence shown here is derived from an EMBL/GenBank/DDBJ whole genome shotgun (WGS) entry which is preliminary data.</text>
</comment>
<feature type="transmembrane region" description="Helical" evidence="1">
    <location>
        <begin position="336"/>
        <end position="357"/>
    </location>
</feature>
<dbReference type="OrthoDB" id="2328978at2759"/>